<gene>
    <name evidence="2" type="ORF">SAMN02746091_01146</name>
</gene>
<name>A0A1M4WGE0_9CLOT</name>
<dbReference type="RefSeq" id="WP_073248334.1">
    <property type="nucleotide sequence ID" value="NZ_FQVG01000017.1"/>
</dbReference>
<evidence type="ECO:0000313" key="2">
    <source>
        <dbReference type="EMBL" id="SHE80361.1"/>
    </source>
</evidence>
<feature type="transmembrane region" description="Helical" evidence="1">
    <location>
        <begin position="7"/>
        <end position="26"/>
    </location>
</feature>
<keyword evidence="1" id="KW-0472">Membrane</keyword>
<accession>A0A1M4WGE0</accession>
<keyword evidence="3" id="KW-1185">Reference proteome</keyword>
<keyword evidence="1" id="KW-0812">Transmembrane</keyword>
<proteinExistence type="predicted"/>
<organism evidence="2 3">
    <name type="scientific">Caloramator proteoclasticus DSM 10124</name>
    <dbReference type="NCBI Taxonomy" id="1121262"/>
    <lineage>
        <taxon>Bacteria</taxon>
        <taxon>Bacillati</taxon>
        <taxon>Bacillota</taxon>
        <taxon>Clostridia</taxon>
        <taxon>Eubacteriales</taxon>
        <taxon>Clostridiaceae</taxon>
        <taxon>Caloramator</taxon>
    </lineage>
</organism>
<reference evidence="3" key="1">
    <citation type="submission" date="2016-11" db="EMBL/GenBank/DDBJ databases">
        <authorList>
            <person name="Varghese N."/>
            <person name="Submissions S."/>
        </authorList>
    </citation>
    <scope>NUCLEOTIDE SEQUENCE [LARGE SCALE GENOMIC DNA]</scope>
    <source>
        <strain evidence="3">DSM 10124</strain>
    </source>
</reference>
<keyword evidence="1" id="KW-1133">Transmembrane helix</keyword>
<protein>
    <submittedName>
        <fullName evidence="2">Uncharacterized protein</fullName>
    </submittedName>
</protein>
<dbReference type="AlphaFoldDB" id="A0A1M4WGE0"/>
<dbReference type="Proteomes" id="UP000184423">
    <property type="component" value="Unassembled WGS sequence"/>
</dbReference>
<evidence type="ECO:0000256" key="1">
    <source>
        <dbReference type="SAM" id="Phobius"/>
    </source>
</evidence>
<dbReference type="EMBL" id="FQVG01000017">
    <property type="protein sequence ID" value="SHE80361.1"/>
    <property type="molecule type" value="Genomic_DNA"/>
</dbReference>
<sequence length="273" mass="31692">MRIKRNYMIFGLFLWIAAWIGNVYYFKVLKEPFFLKHYYEVREGMQTISLYYIDMANREDKITSIYFPEIDYKPVILNKTISIHSGNYDLKSIELNLLQGDDKEILDKIKNTLVTKIEVEYKNGEKRVIDIGRIYIYTENKINSDILSFRSISSISGGRTIATFRANDNLKIKKLNYEFMDMDGLLGLKVNGKVVNGDEPSTIIAKDEELTVEANFEFNKESSMKYNVYNFFVNVEFETLDGKMGVNSFAVNNQFIGKDIFNALKYSKSGVNK</sequence>
<evidence type="ECO:0000313" key="3">
    <source>
        <dbReference type="Proteomes" id="UP000184423"/>
    </source>
</evidence>